<evidence type="ECO:0000313" key="10">
    <source>
        <dbReference type="EMBL" id="MDO1559981.1"/>
    </source>
</evidence>
<keyword evidence="1 8" id="KW-0444">Lipid biosynthesis</keyword>
<reference evidence="10" key="1">
    <citation type="submission" date="2023-07" db="EMBL/GenBank/DDBJ databases">
        <title>Brevundimonas soil sp. nov., isolated from the soil of chemical plant.</title>
        <authorList>
            <person name="Wu N."/>
        </authorList>
    </citation>
    <scope>NUCLEOTIDE SEQUENCE</scope>
    <source>
        <strain evidence="10">XZ-24</strain>
    </source>
</reference>
<dbReference type="EMBL" id="JAUKTR010000004">
    <property type="protein sequence ID" value="MDO1559981.1"/>
    <property type="molecule type" value="Genomic_DNA"/>
</dbReference>
<evidence type="ECO:0000256" key="8">
    <source>
        <dbReference type="HAMAP-Rule" id="MF_00101"/>
    </source>
</evidence>
<dbReference type="NCBIfam" id="TIGR00516">
    <property type="entry name" value="acpS"/>
    <property type="match status" value="1"/>
</dbReference>
<feature type="binding site" evidence="8">
    <location>
        <position position="57"/>
    </location>
    <ligand>
        <name>Mg(2+)</name>
        <dbReference type="ChEBI" id="CHEBI:18420"/>
    </ligand>
</feature>
<comment type="subcellular location">
    <subcellularLocation>
        <location evidence="8">Cytoplasm</location>
    </subcellularLocation>
</comment>
<dbReference type="NCBIfam" id="TIGR00556">
    <property type="entry name" value="pantethn_trn"/>
    <property type="match status" value="1"/>
</dbReference>
<dbReference type="InterPro" id="IPR037143">
    <property type="entry name" value="4-PPantetheinyl_Trfase_dom_sf"/>
</dbReference>
<dbReference type="Proteomes" id="UP001169063">
    <property type="component" value="Unassembled WGS sequence"/>
</dbReference>
<dbReference type="Gene3D" id="3.90.470.20">
    <property type="entry name" value="4'-phosphopantetheinyl transferase domain"/>
    <property type="match status" value="1"/>
</dbReference>
<evidence type="ECO:0000313" key="11">
    <source>
        <dbReference type="Proteomes" id="UP001169063"/>
    </source>
</evidence>
<dbReference type="InterPro" id="IPR002582">
    <property type="entry name" value="ACPS"/>
</dbReference>
<dbReference type="RefSeq" id="WP_302110412.1">
    <property type="nucleotide sequence ID" value="NZ_JAUKTR010000004.1"/>
</dbReference>
<sequence length="134" mass="14651">MIIGTGSDLCDIRRIQASLDRFGDRFKQRCFTELERARSDRKPNPAESYAKRFAAKEAMSKALGLGLRDGVAWREIGVVNLPTGQPTIQVSGRTAERLAALVPPGMAPRIHVTLTDEPPYAFAMVILEALPATA</sequence>
<evidence type="ECO:0000259" key="9">
    <source>
        <dbReference type="Pfam" id="PF01648"/>
    </source>
</evidence>
<keyword evidence="2 8" id="KW-0808">Transferase</keyword>
<dbReference type="SUPFAM" id="SSF56214">
    <property type="entry name" value="4'-phosphopantetheinyl transferase"/>
    <property type="match status" value="1"/>
</dbReference>
<organism evidence="10 11">
    <name type="scientific">Peiella sedimenti</name>
    <dbReference type="NCBI Taxonomy" id="3061083"/>
    <lineage>
        <taxon>Bacteria</taxon>
        <taxon>Pseudomonadati</taxon>
        <taxon>Pseudomonadota</taxon>
        <taxon>Alphaproteobacteria</taxon>
        <taxon>Caulobacterales</taxon>
        <taxon>Caulobacteraceae</taxon>
        <taxon>Peiella</taxon>
    </lineage>
</organism>
<dbReference type="InterPro" id="IPR008278">
    <property type="entry name" value="4-PPantetheinyl_Trfase_dom"/>
</dbReference>
<dbReference type="InterPro" id="IPR004568">
    <property type="entry name" value="Ppantetheine-prot_Trfase_dom"/>
</dbReference>
<keyword evidence="8" id="KW-0963">Cytoplasm</keyword>
<keyword evidence="5 8" id="KW-0460">Magnesium</keyword>
<gene>
    <name evidence="8 10" type="primary">acpS</name>
    <name evidence="10" type="ORF">Q0812_11145</name>
</gene>
<evidence type="ECO:0000256" key="6">
    <source>
        <dbReference type="ARBA" id="ARBA00023098"/>
    </source>
</evidence>
<feature type="domain" description="4'-phosphopantetheinyl transferase" evidence="9">
    <location>
        <begin position="6"/>
        <end position="97"/>
    </location>
</feature>
<name>A0ABT8SNM6_9CAUL</name>
<evidence type="ECO:0000256" key="7">
    <source>
        <dbReference type="ARBA" id="ARBA00023160"/>
    </source>
</evidence>
<comment type="cofactor">
    <cofactor evidence="8">
        <name>Mg(2+)</name>
        <dbReference type="ChEBI" id="CHEBI:18420"/>
    </cofactor>
</comment>
<dbReference type="HAMAP" id="MF_00101">
    <property type="entry name" value="AcpS"/>
    <property type="match status" value="1"/>
</dbReference>
<comment type="similarity">
    <text evidence="8">Belongs to the P-Pant transferase superfamily. AcpS family.</text>
</comment>
<keyword evidence="3 8" id="KW-0479">Metal-binding</keyword>
<proteinExistence type="inferred from homology"/>
<keyword evidence="7 8" id="KW-0275">Fatty acid biosynthesis</keyword>
<evidence type="ECO:0000256" key="5">
    <source>
        <dbReference type="ARBA" id="ARBA00022842"/>
    </source>
</evidence>
<comment type="caution">
    <text evidence="10">The sequence shown here is derived from an EMBL/GenBank/DDBJ whole genome shotgun (WGS) entry which is preliminary data.</text>
</comment>
<dbReference type="GO" id="GO:0008897">
    <property type="term" value="F:holo-[acyl-carrier-protein] synthase activity"/>
    <property type="evidence" value="ECO:0007669"/>
    <property type="project" value="UniProtKB-EC"/>
</dbReference>
<keyword evidence="11" id="KW-1185">Reference proteome</keyword>
<keyword evidence="4 8" id="KW-0276">Fatty acid metabolism</keyword>
<dbReference type="EC" id="2.7.8.7" evidence="8"/>
<feature type="binding site" evidence="8">
    <location>
        <position position="8"/>
    </location>
    <ligand>
        <name>Mg(2+)</name>
        <dbReference type="ChEBI" id="CHEBI:18420"/>
    </ligand>
</feature>
<comment type="catalytic activity">
    <reaction evidence="8">
        <text>apo-[ACP] + CoA = holo-[ACP] + adenosine 3',5'-bisphosphate + H(+)</text>
        <dbReference type="Rhea" id="RHEA:12068"/>
        <dbReference type="Rhea" id="RHEA-COMP:9685"/>
        <dbReference type="Rhea" id="RHEA-COMP:9690"/>
        <dbReference type="ChEBI" id="CHEBI:15378"/>
        <dbReference type="ChEBI" id="CHEBI:29999"/>
        <dbReference type="ChEBI" id="CHEBI:57287"/>
        <dbReference type="ChEBI" id="CHEBI:58343"/>
        <dbReference type="ChEBI" id="CHEBI:64479"/>
        <dbReference type="EC" id="2.7.8.7"/>
    </reaction>
</comment>
<protein>
    <recommendedName>
        <fullName evidence="8">Holo-[acyl-carrier-protein] synthase</fullName>
        <shortName evidence="8">Holo-ACP synthase</shortName>
        <ecNumber evidence="8">2.7.8.7</ecNumber>
    </recommendedName>
    <alternativeName>
        <fullName evidence="8">4'-phosphopantetheinyl transferase AcpS</fullName>
    </alternativeName>
</protein>
<evidence type="ECO:0000256" key="2">
    <source>
        <dbReference type="ARBA" id="ARBA00022679"/>
    </source>
</evidence>
<keyword evidence="6 8" id="KW-0443">Lipid metabolism</keyword>
<evidence type="ECO:0000256" key="1">
    <source>
        <dbReference type="ARBA" id="ARBA00022516"/>
    </source>
</evidence>
<evidence type="ECO:0000256" key="3">
    <source>
        <dbReference type="ARBA" id="ARBA00022723"/>
    </source>
</evidence>
<evidence type="ECO:0000256" key="4">
    <source>
        <dbReference type="ARBA" id="ARBA00022832"/>
    </source>
</evidence>
<accession>A0ABT8SNM6</accession>
<dbReference type="Pfam" id="PF01648">
    <property type="entry name" value="ACPS"/>
    <property type="match status" value="1"/>
</dbReference>
<comment type="function">
    <text evidence="8">Transfers the 4'-phosphopantetheine moiety from coenzyme A to a Ser of acyl-carrier-protein.</text>
</comment>